<dbReference type="SUPFAM" id="SSF55486">
    <property type="entry name" value="Metalloproteases ('zincins'), catalytic domain"/>
    <property type="match status" value="1"/>
</dbReference>
<reference evidence="2" key="1">
    <citation type="submission" date="2022-10" db="EMBL/GenBank/DDBJ databases">
        <title>The WGS of Solirubrobacter sp. CPCC 204708.</title>
        <authorList>
            <person name="Jiang Z."/>
        </authorList>
    </citation>
    <scope>NUCLEOTIDE SEQUENCE</scope>
    <source>
        <strain evidence="2">CPCC 204708</strain>
    </source>
</reference>
<evidence type="ECO:0000256" key="1">
    <source>
        <dbReference type="SAM" id="SignalP"/>
    </source>
</evidence>
<evidence type="ECO:0000313" key="2">
    <source>
        <dbReference type="EMBL" id="MDA0140531.1"/>
    </source>
</evidence>
<feature type="chain" id="PRO_5046862113" evidence="1">
    <location>
        <begin position="22"/>
        <end position="320"/>
    </location>
</feature>
<name>A0ABT4RPP7_9ACTN</name>
<keyword evidence="1" id="KW-0732">Signal</keyword>
<gene>
    <name evidence="2" type="ORF">OJ962_23740</name>
</gene>
<organism evidence="2 3">
    <name type="scientific">Solirubrobacter deserti</name>
    <dbReference type="NCBI Taxonomy" id="2282478"/>
    <lineage>
        <taxon>Bacteria</taxon>
        <taxon>Bacillati</taxon>
        <taxon>Actinomycetota</taxon>
        <taxon>Thermoleophilia</taxon>
        <taxon>Solirubrobacterales</taxon>
        <taxon>Solirubrobacteraceae</taxon>
        <taxon>Solirubrobacter</taxon>
    </lineage>
</organism>
<dbReference type="Gene3D" id="3.40.390.10">
    <property type="entry name" value="Collagenase (Catalytic Domain)"/>
    <property type="match status" value="1"/>
</dbReference>
<comment type="caution">
    <text evidence="2">The sequence shown here is derived from an EMBL/GenBank/DDBJ whole genome shotgun (WGS) entry which is preliminary data.</text>
</comment>
<keyword evidence="3" id="KW-1185">Reference proteome</keyword>
<dbReference type="Proteomes" id="UP001147700">
    <property type="component" value="Unassembled WGS sequence"/>
</dbReference>
<sequence>MRPVLASVGLALLAFPASASAVELNYEAPAASISRGAPLTFAVRTDAPESSVVVRVSGGNEIDEDGLLTGPEGTWLDEPATQALEDLQVWSVPNASILRQRPGRYHWQAYVSGDGADRPIGPVRQLTVTLPAVDRGRGKLYPKFGRKGSAGFLVSTANLPASVSKTRLKTLARTTAKRWNLKAGTTTKLLAGVEDGRSVAGFSADVPSGTLGVQTDYLRNGRVVERDLALHAAENWAAGPNYPALDEIDLESVLLHEFGHMAGNKQHESRCVNSPLDEVLGAGEWWRGARDHWFGDCTAAVSAASALRAKAFAHRVVRVD</sequence>
<dbReference type="InterPro" id="IPR024079">
    <property type="entry name" value="MetalloPept_cat_dom_sf"/>
</dbReference>
<feature type="signal peptide" evidence="1">
    <location>
        <begin position="1"/>
        <end position="21"/>
    </location>
</feature>
<dbReference type="RefSeq" id="WP_202954241.1">
    <property type="nucleotide sequence ID" value="NZ_JAPCID010000041.1"/>
</dbReference>
<proteinExistence type="predicted"/>
<accession>A0ABT4RPP7</accession>
<dbReference type="EMBL" id="JAPCID010000041">
    <property type="protein sequence ID" value="MDA0140531.1"/>
    <property type="molecule type" value="Genomic_DNA"/>
</dbReference>
<evidence type="ECO:0000313" key="3">
    <source>
        <dbReference type="Proteomes" id="UP001147700"/>
    </source>
</evidence>
<protein>
    <submittedName>
        <fullName evidence="2">M10 family metallopeptidase domain-containing protein</fullName>
    </submittedName>
</protein>